<proteinExistence type="predicted"/>
<comment type="caution">
    <text evidence="1">The sequence shown here is derived from an EMBL/GenBank/DDBJ whole genome shotgun (WGS) entry which is preliminary data.</text>
</comment>
<evidence type="ECO:0000313" key="2">
    <source>
        <dbReference type="Proteomes" id="UP001183176"/>
    </source>
</evidence>
<dbReference type="RefSeq" id="WP_311424267.1">
    <property type="nucleotide sequence ID" value="NZ_JAVREH010000029.1"/>
</dbReference>
<dbReference type="Proteomes" id="UP001183176">
    <property type="component" value="Unassembled WGS sequence"/>
</dbReference>
<evidence type="ECO:0000313" key="1">
    <source>
        <dbReference type="EMBL" id="MDT0263120.1"/>
    </source>
</evidence>
<name>A0ABU2JDS5_9ACTN</name>
<accession>A0ABU2JDS5</accession>
<keyword evidence="2" id="KW-1185">Reference proteome</keyword>
<gene>
    <name evidence="1" type="ORF">RM423_17160</name>
</gene>
<sequence length="204" mass="22638">MERSAVHHDARVLADNFRYHRMIRYPEACVPWVMGQELGWVVCSPLDITLSPVREVQIAAGDDQLQEAGRLLGRSEFWRRGDGFIATERNDWARAYQFRGTEGGWEAMFLPNGAGTVEWRLGWGIRIPADSLLLVTGLDDSPGVRVPTGVMTGRQINRTWDGAGFSLAIEPTAVVTLHKGQPIARLVLLGRDSVQASIEERGDA</sequence>
<protein>
    <submittedName>
        <fullName evidence="1">Uncharacterized protein</fullName>
    </submittedName>
</protein>
<dbReference type="EMBL" id="JAVREH010000029">
    <property type="protein sequence ID" value="MDT0263120.1"/>
    <property type="molecule type" value="Genomic_DNA"/>
</dbReference>
<organism evidence="1 2">
    <name type="scientific">Jatrophihabitans lederbergiae</name>
    <dbReference type="NCBI Taxonomy" id="3075547"/>
    <lineage>
        <taxon>Bacteria</taxon>
        <taxon>Bacillati</taxon>
        <taxon>Actinomycetota</taxon>
        <taxon>Actinomycetes</taxon>
        <taxon>Jatrophihabitantales</taxon>
        <taxon>Jatrophihabitantaceae</taxon>
        <taxon>Jatrophihabitans</taxon>
    </lineage>
</organism>
<reference evidence="2" key="1">
    <citation type="submission" date="2023-07" db="EMBL/GenBank/DDBJ databases">
        <title>30 novel species of actinomycetes from the DSMZ collection.</title>
        <authorList>
            <person name="Nouioui I."/>
        </authorList>
    </citation>
    <scope>NUCLEOTIDE SEQUENCE [LARGE SCALE GENOMIC DNA]</scope>
    <source>
        <strain evidence="2">DSM 44399</strain>
    </source>
</reference>